<accession>A0A8S5UZW0</accession>
<evidence type="ECO:0000313" key="1">
    <source>
        <dbReference type="EMBL" id="DAG00033.1"/>
    </source>
</evidence>
<reference evidence="1" key="1">
    <citation type="journal article" date="2021" name="Proc. Natl. Acad. Sci. U.S.A.">
        <title>A Catalog of Tens of Thousands of Viruses from Human Metagenomes Reveals Hidden Associations with Chronic Diseases.</title>
        <authorList>
            <person name="Tisza M.J."/>
            <person name="Buck C.B."/>
        </authorList>
    </citation>
    <scope>NUCLEOTIDE SEQUENCE</scope>
    <source>
        <strain evidence="1">CtBeL15</strain>
    </source>
</reference>
<organism evidence="1">
    <name type="scientific">Siphoviridae sp. ctBeL15</name>
    <dbReference type="NCBI Taxonomy" id="2825374"/>
    <lineage>
        <taxon>Viruses</taxon>
        <taxon>Duplodnaviria</taxon>
        <taxon>Heunggongvirae</taxon>
        <taxon>Uroviricota</taxon>
        <taxon>Caudoviricetes</taxon>
    </lineage>
</organism>
<protein>
    <submittedName>
        <fullName evidence="1">Uncharacterized protein</fullName>
    </submittedName>
</protein>
<name>A0A8S5UZW0_9CAUD</name>
<proteinExistence type="predicted"/>
<sequence length="92" mass="9950">MSIRPEKLKQYLALKDTADLTKRFAASVSSTDPQSDSTHASVALEMPHPAALDGTAKSVFSTLCSFSDSIYMAAGETTIRFTFAVENMQKEG</sequence>
<dbReference type="EMBL" id="BK016176">
    <property type="protein sequence ID" value="DAG00033.1"/>
    <property type="molecule type" value="Genomic_DNA"/>
</dbReference>